<organism evidence="7 8">
    <name type="scientific">Paramecium sonneborni</name>
    <dbReference type="NCBI Taxonomy" id="65129"/>
    <lineage>
        <taxon>Eukaryota</taxon>
        <taxon>Sar</taxon>
        <taxon>Alveolata</taxon>
        <taxon>Ciliophora</taxon>
        <taxon>Intramacronucleata</taxon>
        <taxon>Oligohymenophorea</taxon>
        <taxon>Peniculida</taxon>
        <taxon>Parameciidae</taxon>
        <taxon>Paramecium</taxon>
    </lineage>
</organism>
<protein>
    <recommendedName>
        <fullName evidence="6">RING-type domain-containing protein</fullName>
    </recommendedName>
</protein>
<dbReference type="GO" id="GO:0008270">
    <property type="term" value="F:zinc ion binding"/>
    <property type="evidence" value="ECO:0007669"/>
    <property type="project" value="UniProtKB-KW"/>
</dbReference>
<dbReference type="Pfam" id="PF13639">
    <property type="entry name" value="zf-RING_2"/>
    <property type="match status" value="1"/>
</dbReference>
<dbReference type="PANTHER" id="PTHR45931:SF3">
    <property type="entry name" value="RING ZINC FINGER-CONTAINING PROTEIN"/>
    <property type="match status" value="1"/>
</dbReference>
<dbReference type="PROSITE" id="PS50089">
    <property type="entry name" value="ZF_RING_2"/>
    <property type="match status" value="1"/>
</dbReference>
<gene>
    <name evidence="7" type="ORF">PSON_ATCC_30995.1.T0210384</name>
</gene>
<evidence type="ECO:0000256" key="2">
    <source>
        <dbReference type="ARBA" id="ARBA00022771"/>
    </source>
</evidence>
<evidence type="ECO:0000256" key="5">
    <source>
        <dbReference type="SAM" id="MobiDB-lite"/>
    </source>
</evidence>
<accession>A0A8S1LJJ0</accession>
<keyword evidence="1" id="KW-0479">Metal-binding</keyword>
<feature type="compositionally biased region" description="Polar residues" evidence="5">
    <location>
        <begin position="200"/>
        <end position="212"/>
    </location>
</feature>
<sequence>MQNTSSLKLMNLFLTNYLKCVMYNNNFILIQDRIFLTILKILYLQLIIYQSKFQDLNYILYLQSSFVINNKKKEHEQIYLLLVIFLLLFETDLNYQFKNFQINIHNNLLSNQIQLIYNLNQNKLSLIQYQKNQLHEEIFHLNKQHIQIRNIGPQIQVQQFFNVPNVQFLYDNDDDDDEDDYENQYYQNQDPENEERRQPQPMSSSEIKQIPTSKYKPNQKNLNCVVCMLDFKKSENVKILDCLHQFHAKCIDQWLKQKGECPICRHQLN</sequence>
<dbReference type="Proteomes" id="UP000692954">
    <property type="component" value="Unassembled WGS sequence"/>
</dbReference>
<dbReference type="OrthoDB" id="422021at2759"/>
<evidence type="ECO:0000256" key="3">
    <source>
        <dbReference type="ARBA" id="ARBA00022833"/>
    </source>
</evidence>
<proteinExistence type="predicted"/>
<evidence type="ECO:0000313" key="7">
    <source>
        <dbReference type="EMBL" id="CAD8066535.1"/>
    </source>
</evidence>
<evidence type="ECO:0000259" key="6">
    <source>
        <dbReference type="PROSITE" id="PS50089"/>
    </source>
</evidence>
<keyword evidence="3" id="KW-0862">Zinc</keyword>
<feature type="region of interest" description="Disordered" evidence="5">
    <location>
        <begin position="179"/>
        <end position="212"/>
    </location>
</feature>
<evidence type="ECO:0000256" key="1">
    <source>
        <dbReference type="ARBA" id="ARBA00022723"/>
    </source>
</evidence>
<feature type="domain" description="RING-type" evidence="6">
    <location>
        <begin position="224"/>
        <end position="265"/>
    </location>
</feature>
<dbReference type="InterPro" id="IPR051834">
    <property type="entry name" value="RING_finger_E3_ligase"/>
</dbReference>
<comment type="caution">
    <text evidence="7">The sequence shown here is derived from an EMBL/GenBank/DDBJ whole genome shotgun (WGS) entry which is preliminary data.</text>
</comment>
<keyword evidence="8" id="KW-1185">Reference proteome</keyword>
<dbReference type="PANTHER" id="PTHR45931">
    <property type="entry name" value="SI:CH211-59O9.10"/>
    <property type="match status" value="1"/>
</dbReference>
<keyword evidence="2 4" id="KW-0863">Zinc-finger</keyword>
<dbReference type="GO" id="GO:0005634">
    <property type="term" value="C:nucleus"/>
    <property type="evidence" value="ECO:0007669"/>
    <property type="project" value="TreeGrafter"/>
</dbReference>
<dbReference type="EMBL" id="CAJJDN010000021">
    <property type="protein sequence ID" value="CAD8066535.1"/>
    <property type="molecule type" value="Genomic_DNA"/>
</dbReference>
<evidence type="ECO:0000313" key="8">
    <source>
        <dbReference type="Proteomes" id="UP000692954"/>
    </source>
</evidence>
<reference evidence="7" key="1">
    <citation type="submission" date="2021-01" db="EMBL/GenBank/DDBJ databases">
        <authorList>
            <consortium name="Genoscope - CEA"/>
            <person name="William W."/>
        </authorList>
    </citation>
    <scope>NUCLEOTIDE SEQUENCE</scope>
</reference>
<dbReference type="GO" id="GO:0061630">
    <property type="term" value="F:ubiquitin protein ligase activity"/>
    <property type="evidence" value="ECO:0007669"/>
    <property type="project" value="TreeGrafter"/>
</dbReference>
<dbReference type="InterPro" id="IPR001841">
    <property type="entry name" value="Znf_RING"/>
</dbReference>
<name>A0A8S1LJJ0_9CILI</name>
<dbReference type="GO" id="GO:0006511">
    <property type="term" value="P:ubiquitin-dependent protein catabolic process"/>
    <property type="evidence" value="ECO:0007669"/>
    <property type="project" value="TreeGrafter"/>
</dbReference>
<evidence type="ECO:0000256" key="4">
    <source>
        <dbReference type="PROSITE-ProRule" id="PRU00175"/>
    </source>
</evidence>
<dbReference type="AlphaFoldDB" id="A0A8S1LJJ0"/>
<dbReference type="SMART" id="SM00184">
    <property type="entry name" value="RING"/>
    <property type="match status" value="1"/>
</dbReference>